<proteinExistence type="inferred from homology"/>
<evidence type="ECO:0000256" key="2">
    <source>
        <dbReference type="ARBA" id="ARBA00005420"/>
    </source>
</evidence>
<keyword evidence="10" id="KW-0012">Acyltransferase</keyword>
<evidence type="ECO:0000256" key="9">
    <source>
        <dbReference type="ARBA" id="ARBA00023136"/>
    </source>
</evidence>
<evidence type="ECO:0000313" key="13">
    <source>
        <dbReference type="Proteomes" id="UP000828390"/>
    </source>
</evidence>
<evidence type="ECO:0000256" key="7">
    <source>
        <dbReference type="ARBA" id="ARBA00022989"/>
    </source>
</evidence>
<keyword evidence="5 11" id="KW-0812">Transmembrane</keyword>
<keyword evidence="4 11" id="KW-0808">Transferase</keyword>
<protein>
    <recommendedName>
        <fullName evidence="11">Acyltransferase</fullName>
        <ecNumber evidence="11">2.3.1.-</ecNumber>
    </recommendedName>
</protein>
<keyword evidence="3" id="KW-0444">Lipid biosynthesis</keyword>
<dbReference type="Proteomes" id="UP000828390">
    <property type="component" value="Unassembled WGS sequence"/>
</dbReference>
<dbReference type="CDD" id="cd07987">
    <property type="entry name" value="LPLAT_MGAT-like"/>
    <property type="match status" value="1"/>
</dbReference>
<comment type="similarity">
    <text evidence="2 11">Belongs to the diacylglycerol acyltransferase family.</text>
</comment>
<name>A0A9D4FUQ8_DREPO</name>
<keyword evidence="9 11" id="KW-0472">Membrane</keyword>
<dbReference type="GO" id="GO:0004144">
    <property type="term" value="F:diacylglycerol O-acyltransferase activity"/>
    <property type="evidence" value="ECO:0007669"/>
    <property type="project" value="TreeGrafter"/>
</dbReference>
<evidence type="ECO:0000256" key="11">
    <source>
        <dbReference type="RuleBase" id="RU367023"/>
    </source>
</evidence>
<evidence type="ECO:0000256" key="3">
    <source>
        <dbReference type="ARBA" id="ARBA00022516"/>
    </source>
</evidence>
<keyword evidence="8" id="KW-0443">Lipid metabolism</keyword>
<dbReference type="EMBL" id="JAIWYP010000006">
    <property type="protein sequence ID" value="KAH3803563.1"/>
    <property type="molecule type" value="Genomic_DNA"/>
</dbReference>
<organism evidence="12 13">
    <name type="scientific">Dreissena polymorpha</name>
    <name type="common">Zebra mussel</name>
    <name type="synonym">Mytilus polymorpha</name>
    <dbReference type="NCBI Taxonomy" id="45954"/>
    <lineage>
        <taxon>Eukaryota</taxon>
        <taxon>Metazoa</taxon>
        <taxon>Spiralia</taxon>
        <taxon>Lophotrochozoa</taxon>
        <taxon>Mollusca</taxon>
        <taxon>Bivalvia</taxon>
        <taxon>Autobranchia</taxon>
        <taxon>Heteroconchia</taxon>
        <taxon>Euheterodonta</taxon>
        <taxon>Imparidentia</taxon>
        <taxon>Neoheterodontei</taxon>
        <taxon>Myida</taxon>
        <taxon>Dreissenoidea</taxon>
        <taxon>Dreissenidae</taxon>
        <taxon>Dreissena</taxon>
    </lineage>
</organism>
<evidence type="ECO:0000256" key="1">
    <source>
        <dbReference type="ARBA" id="ARBA00004477"/>
    </source>
</evidence>
<keyword evidence="6 11" id="KW-0256">Endoplasmic reticulum</keyword>
<evidence type="ECO:0000256" key="8">
    <source>
        <dbReference type="ARBA" id="ARBA00023098"/>
    </source>
</evidence>
<dbReference type="Pfam" id="PF03982">
    <property type="entry name" value="DAGAT"/>
    <property type="match status" value="1"/>
</dbReference>
<comment type="caution">
    <text evidence="11">Lacks conserved residue(s) required for the propagation of feature annotation.</text>
</comment>
<accession>A0A9D4FUQ8</accession>
<dbReference type="EC" id="2.3.1.-" evidence="11"/>
<keyword evidence="13" id="KW-1185">Reference proteome</keyword>
<evidence type="ECO:0000313" key="12">
    <source>
        <dbReference type="EMBL" id="KAH3803563.1"/>
    </source>
</evidence>
<evidence type="ECO:0000256" key="6">
    <source>
        <dbReference type="ARBA" id="ARBA00022824"/>
    </source>
</evidence>
<dbReference type="InterPro" id="IPR007130">
    <property type="entry name" value="DAGAT"/>
</dbReference>
<dbReference type="GO" id="GO:0005789">
    <property type="term" value="C:endoplasmic reticulum membrane"/>
    <property type="evidence" value="ECO:0007669"/>
    <property type="project" value="UniProtKB-SubCell"/>
</dbReference>
<feature type="transmembrane region" description="Helical" evidence="11">
    <location>
        <begin position="62"/>
        <end position="82"/>
    </location>
</feature>
<dbReference type="AlphaFoldDB" id="A0A9D4FUQ8"/>
<evidence type="ECO:0000256" key="5">
    <source>
        <dbReference type="ARBA" id="ARBA00022692"/>
    </source>
</evidence>
<evidence type="ECO:0000256" key="4">
    <source>
        <dbReference type="ARBA" id="ARBA00022679"/>
    </source>
</evidence>
<reference evidence="12" key="1">
    <citation type="journal article" date="2019" name="bioRxiv">
        <title>The Genome of the Zebra Mussel, Dreissena polymorpha: A Resource for Invasive Species Research.</title>
        <authorList>
            <person name="McCartney M.A."/>
            <person name="Auch B."/>
            <person name="Kono T."/>
            <person name="Mallez S."/>
            <person name="Zhang Y."/>
            <person name="Obille A."/>
            <person name="Becker A."/>
            <person name="Abrahante J.E."/>
            <person name="Garbe J."/>
            <person name="Badalamenti J.P."/>
            <person name="Herman A."/>
            <person name="Mangelson H."/>
            <person name="Liachko I."/>
            <person name="Sullivan S."/>
            <person name="Sone E.D."/>
            <person name="Koren S."/>
            <person name="Silverstein K.A.T."/>
            <person name="Beckman K.B."/>
            <person name="Gohl D.M."/>
        </authorList>
    </citation>
    <scope>NUCLEOTIDE SEQUENCE</scope>
    <source>
        <strain evidence="12">Duluth1</strain>
        <tissue evidence="12">Whole animal</tissue>
    </source>
</reference>
<dbReference type="GO" id="GO:0019432">
    <property type="term" value="P:triglyceride biosynthetic process"/>
    <property type="evidence" value="ECO:0007669"/>
    <property type="project" value="TreeGrafter"/>
</dbReference>
<comment type="caution">
    <text evidence="12">The sequence shown here is derived from an EMBL/GenBank/DDBJ whole genome shotgun (WGS) entry which is preliminary data.</text>
</comment>
<gene>
    <name evidence="12" type="ORF">DPMN_131827</name>
</gene>
<sequence length="373" mass="42737">MTYPSYLRVKDFAQRVKSGFFCKTCDILVSESRKMVKILGVEFAPLRVPLERRIQTLCLSQWVLVFLFGGFGCLFLCIYLLFTRFYWIPLLYAVWYLLDRKTSETGGNAISWIRYNVVWRKMGEYFPAKLHKTADLDPRKSYVFGLHPHGIMHISGFLSFATEATGFSELFPGLFPHLAILHGQFQFPFYRDYLMTAGMCSVSRNSFNWMLNRPGHCACVVVGGAMEALESKPGSLNLVLMKRKGFIKQALIHGASLVPVFSFGENDVYEQVDNPDGSFLKRLQLFLTHRVFGFSLPIIRGRGIFNYTFGVFPHRRPLNTVVGAPIDVEKTDEPTQEQIDSLHERYVRGLKEMFNSNKTKFGFSEDAKLNFIG</sequence>
<reference evidence="12" key="2">
    <citation type="submission" date="2020-11" db="EMBL/GenBank/DDBJ databases">
        <authorList>
            <person name="McCartney M.A."/>
            <person name="Auch B."/>
            <person name="Kono T."/>
            <person name="Mallez S."/>
            <person name="Becker A."/>
            <person name="Gohl D.M."/>
            <person name="Silverstein K.A.T."/>
            <person name="Koren S."/>
            <person name="Bechman K.B."/>
            <person name="Herman A."/>
            <person name="Abrahante J.E."/>
            <person name="Garbe J."/>
        </authorList>
    </citation>
    <scope>NUCLEOTIDE SEQUENCE</scope>
    <source>
        <strain evidence="12">Duluth1</strain>
        <tissue evidence="12">Whole animal</tissue>
    </source>
</reference>
<keyword evidence="7 11" id="KW-1133">Transmembrane helix</keyword>
<comment type="subcellular location">
    <subcellularLocation>
        <location evidence="1 11">Endoplasmic reticulum membrane</location>
        <topology evidence="1 11">Multi-pass membrane protein</topology>
    </subcellularLocation>
</comment>
<evidence type="ECO:0000256" key="10">
    <source>
        <dbReference type="ARBA" id="ARBA00023315"/>
    </source>
</evidence>
<dbReference type="PANTHER" id="PTHR12317">
    <property type="entry name" value="DIACYLGLYCEROL O-ACYLTRANSFERASE"/>
    <property type="match status" value="1"/>
</dbReference>
<dbReference type="PANTHER" id="PTHR12317:SF79">
    <property type="entry name" value="ACYLTRANSFERASE"/>
    <property type="match status" value="1"/>
</dbReference>